<keyword evidence="8" id="KW-1185">Reference proteome</keyword>
<name>A0ABT5BYH5_9BACT</name>
<evidence type="ECO:0000256" key="3">
    <source>
        <dbReference type="ARBA" id="ARBA00022723"/>
    </source>
</evidence>
<evidence type="ECO:0000256" key="4">
    <source>
        <dbReference type="ARBA" id="ARBA00023004"/>
    </source>
</evidence>
<evidence type="ECO:0000256" key="1">
    <source>
        <dbReference type="ARBA" id="ARBA00001966"/>
    </source>
</evidence>
<evidence type="ECO:0000313" key="7">
    <source>
        <dbReference type="EMBL" id="MDC0678798.1"/>
    </source>
</evidence>
<dbReference type="PANTHER" id="PTHR11228:SF7">
    <property type="entry name" value="PQQA PEPTIDE CYCLASE"/>
    <property type="match status" value="1"/>
</dbReference>
<dbReference type="RefSeq" id="WP_272095639.1">
    <property type="nucleotide sequence ID" value="NZ_JAQNDK010000001.1"/>
</dbReference>
<dbReference type="Proteomes" id="UP001217485">
    <property type="component" value="Unassembled WGS sequence"/>
</dbReference>
<keyword evidence="2" id="KW-0949">S-adenosyl-L-methionine</keyword>
<keyword evidence="3" id="KW-0479">Metal-binding</keyword>
<evidence type="ECO:0000313" key="8">
    <source>
        <dbReference type="Proteomes" id="UP001217485"/>
    </source>
</evidence>
<dbReference type="CDD" id="cd01335">
    <property type="entry name" value="Radical_SAM"/>
    <property type="match status" value="1"/>
</dbReference>
<organism evidence="7 8">
    <name type="scientific">Sorangium atrum</name>
    <dbReference type="NCBI Taxonomy" id="2995308"/>
    <lineage>
        <taxon>Bacteria</taxon>
        <taxon>Pseudomonadati</taxon>
        <taxon>Myxococcota</taxon>
        <taxon>Polyangia</taxon>
        <taxon>Polyangiales</taxon>
        <taxon>Polyangiaceae</taxon>
        <taxon>Sorangium</taxon>
    </lineage>
</organism>
<proteinExistence type="predicted"/>
<feature type="domain" description="Radical SAM core" evidence="6">
    <location>
        <begin position="51"/>
        <end position="280"/>
    </location>
</feature>
<reference evidence="7 8" key="1">
    <citation type="submission" date="2023-01" db="EMBL/GenBank/DDBJ databases">
        <title>Minimal conservation of predation-associated metabolite biosynthetic gene clusters underscores biosynthetic potential of Myxococcota including descriptions for ten novel species: Archangium lansinium sp. nov., Myxococcus landrumus sp. nov., Nannocystis bai.</title>
        <authorList>
            <person name="Ahearne A."/>
            <person name="Stevens C."/>
            <person name="Dowd S."/>
        </authorList>
    </citation>
    <scope>NUCLEOTIDE SEQUENCE [LARGE SCALE GENOMIC DNA]</scope>
    <source>
        <strain evidence="7 8">WIWO2</strain>
    </source>
</reference>
<gene>
    <name evidence="7" type="ORF">POL72_13720</name>
</gene>
<dbReference type="EMBL" id="JAQNDK010000001">
    <property type="protein sequence ID" value="MDC0678798.1"/>
    <property type="molecule type" value="Genomic_DNA"/>
</dbReference>
<dbReference type="Gene3D" id="3.20.20.70">
    <property type="entry name" value="Aldolase class I"/>
    <property type="match status" value="1"/>
</dbReference>
<dbReference type="SFLD" id="SFLDG01067">
    <property type="entry name" value="SPASM/twitch_domain_containing"/>
    <property type="match status" value="1"/>
</dbReference>
<dbReference type="InterPro" id="IPR050377">
    <property type="entry name" value="Radical_SAM_PqqE_MftC-like"/>
</dbReference>
<keyword evidence="5" id="KW-0411">Iron-sulfur</keyword>
<keyword evidence="4" id="KW-0408">Iron</keyword>
<protein>
    <submittedName>
        <fullName evidence="7">Radical SAM protein</fullName>
    </submittedName>
</protein>
<dbReference type="SUPFAM" id="SSF102114">
    <property type="entry name" value="Radical SAM enzymes"/>
    <property type="match status" value="1"/>
</dbReference>
<dbReference type="InterPro" id="IPR013785">
    <property type="entry name" value="Aldolase_TIM"/>
</dbReference>
<dbReference type="Pfam" id="PF04055">
    <property type="entry name" value="Radical_SAM"/>
    <property type="match status" value="1"/>
</dbReference>
<comment type="cofactor">
    <cofactor evidence="1">
        <name>[4Fe-4S] cluster</name>
        <dbReference type="ChEBI" id="CHEBI:49883"/>
    </cofactor>
</comment>
<dbReference type="InterPro" id="IPR058240">
    <property type="entry name" value="rSAM_sf"/>
</dbReference>
<dbReference type="InterPro" id="IPR007197">
    <property type="entry name" value="rSAM"/>
</dbReference>
<evidence type="ECO:0000259" key="6">
    <source>
        <dbReference type="PROSITE" id="PS51918"/>
    </source>
</evidence>
<comment type="caution">
    <text evidence="7">The sequence shown here is derived from an EMBL/GenBank/DDBJ whole genome shotgun (WGS) entry which is preliminary data.</text>
</comment>
<sequence>MKTSTDGNVSLVQLRRKESLVSADIEPPEILLERALALAVPAARPAAAPRPHGKTRALTRRGVLWLGQTCNLRCHFCYFLDRIEDKEHPEHPFMSLEKAQEICRTLVEFYGNDAIDIQGGEPTIWRDIHALIRYCAGIGLAPTLITNALVLDKRDKAQQFKDSGVADFLVSVQGLGKAHDAAVGVSGAHVRQMRALNHLIALDVPFRVNCVMSKLAVPQLPAIAKLSVELGARAVNFLAFNPFADQRKEGARTAENVPRYGDLRGPLDEALDVLAQAGVEANVRYLPHCIVPERHWPSVYNYQQLSYDPHEWDFASWTWTNKGPQRMRAGAVSPPVPLGARPRLGRLRQPLLRLADAIDLRGRMLRADTDPRLGPMMRKLEGLSYKLLRRRGDRDEAYRHDALNRVEHNGYQKGAGCQRCALRDICDGFHGDYVAMFGTDEARPVLDREPVTDPRAFISAQGKVAPARGEA</sequence>
<dbReference type="SFLD" id="SFLDS00029">
    <property type="entry name" value="Radical_SAM"/>
    <property type="match status" value="1"/>
</dbReference>
<accession>A0ABT5BYH5</accession>
<dbReference type="PANTHER" id="PTHR11228">
    <property type="entry name" value="RADICAL SAM DOMAIN PROTEIN"/>
    <property type="match status" value="1"/>
</dbReference>
<evidence type="ECO:0000256" key="5">
    <source>
        <dbReference type="ARBA" id="ARBA00023014"/>
    </source>
</evidence>
<dbReference type="PROSITE" id="PS51918">
    <property type="entry name" value="RADICAL_SAM"/>
    <property type="match status" value="1"/>
</dbReference>
<evidence type="ECO:0000256" key="2">
    <source>
        <dbReference type="ARBA" id="ARBA00022691"/>
    </source>
</evidence>